<reference evidence="6 7" key="1">
    <citation type="journal article" date="2014" name="Genome Biol. Evol.">
        <title>The genome of the myxosporean Thelohanellus kitauei shows adaptations to nutrient acquisition within its fish host.</title>
        <authorList>
            <person name="Yang Y."/>
            <person name="Xiong J."/>
            <person name="Zhou Z."/>
            <person name="Huo F."/>
            <person name="Miao W."/>
            <person name="Ran C."/>
            <person name="Liu Y."/>
            <person name="Zhang J."/>
            <person name="Feng J."/>
            <person name="Wang M."/>
            <person name="Wang M."/>
            <person name="Wang L."/>
            <person name="Yao B."/>
        </authorList>
    </citation>
    <scope>NUCLEOTIDE SEQUENCE [LARGE SCALE GENOMIC DNA]</scope>
    <source>
        <strain evidence="6">Wuqing</strain>
    </source>
</reference>
<evidence type="ECO:0000256" key="3">
    <source>
        <dbReference type="ARBA" id="ARBA00022574"/>
    </source>
</evidence>
<keyword evidence="2" id="KW-0963">Cytoplasm</keyword>
<dbReference type="EMBL" id="JWZT01004260">
    <property type="protein sequence ID" value="KII64448.1"/>
    <property type="molecule type" value="Genomic_DNA"/>
</dbReference>
<keyword evidence="7" id="KW-1185">Reference proteome</keyword>
<name>A0A0C2J5J6_THEKT</name>
<dbReference type="PANTHER" id="PTHR14344:SF3">
    <property type="entry name" value="WD REPEAT-CONTAINING PROTEIN 6"/>
    <property type="match status" value="1"/>
</dbReference>
<keyword evidence="4" id="KW-0819">tRNA processing</keyword>
<dbReference type="InterPro" id="IPR036322">
    <property type="entry name" value="WD40_repeat_dom_sf"/>
</dbReference>
<comment type="subcellular location">
    <subcellularLocation>
        <location evidence="1">Cytoplasm</location>
    </subcellularLocation>
</comment>
<dbReference type="SUPFAM" id="SSF50978">
    <property type="entry name" value="WD40 repeat-like"/>
    <property type="match status" value="1"/>
</dbReference>
<evidence type="ECO:0000256" key="4">
    <source>
        <dbReference type="ARBA" id="ARBA00022694"/>
    </source>
</evidence>
<evidence type="ECO:0000256" key="1">
    <source>
        <dbReference type="ARBA" id="ARBA00004496"/>
    </source>
</evidence>
<evidence type="ECO:0000313" key="6">
    <source>
        <dbReference type="EMBL" id="KII64448.1"/>
    </source>
</evidence>
<dbReference type="GO" id="GO:0030488">
    <property type="term" value="P:tRNA methylation"/>
    <property type="evidence" value="ECO:0007669"/>
    <property type="project" value="TreeGrafter"/>
</dbReference>
<dbReference type="GO" id="GO:0005737">
    <property type="term" value="C:cytoplasm"/>
    <property type="evidence" value="ECO:0007669"/>
    <property type="project" value="UniProtKB-SubCell"/>
</dbReference>
<dbReference type="PANTHER" id="PTHR14344">
    <property type="entry name" value="WD REPEAT PROTEIN"/>
    <property type="match status" value="1"/>
</dbReference>
<evidence type="ECO:0000313" key="7">
    <source>
        <dbReference type="Proteomes" id="UP000031668"/>
    </source>
</evidence>
<evidence type="ECO:0000256" key="2">
    <source>
        <dbReference type="ARBA" id="ARBA00022490"/>
    </source>
</evidence>
<dbReference type="OrthoDB" id="10645555at2759"/>
<dbReference type="AlphaFoldDB" id="A0A0C2J5J6"/>
<protein>
    <submittedName>
        <fullName evidence="6">Uncharacterized protein</fullName>
    </submittedName>
</protein>
<keyword evidence="5" id="KW-0677">Repeat</keyword>
<dbReference type="InterPro" id="IPR051973">
    <property type="entry name" value="tRNA_Anticodon_Mtase-Reg"/>
</dbReference>
<dbReference type="Proteomes" id="UP000031668">
    <property type="component" value="Unassembled WGS sequence"/>
</dbReference>
<organism evidence="6 7">
    <name type="scientific">Thelohanellus kitauei</name>
    <name type="common">Myxosporean</name>
    <dbReference type="NCBI Taxonomy" id="669202"/>
    <lineage>
        <taxon>Eukaryota</taxon>
        <taxon>Metazoa</taxon>
        <taxon>Cnidaria</taxon>
        <taxon>Myxozoa</taxon>
        <taxon>Myxosporea</taxon>
        <taxon>Bivalvulida</taxon>
        <taxon>Platysporina</taxon>
        <taxon>Myxobolidae</taxon>
        <taxon>Thelohanellus</taxon>
    </lineage>
</organism>
<gene>
    <name evidence="6" type="ORF">RF11_04486</name>
</gene>
<comment type="caution">
    <text evidence="6">The sequence shown here is derived from an EMBL/GenBank/DDBJ whole genome shotgun (WGS) entry which is preliminary data.</text>
</comment>
<proteinExistence type="predicted"/>
<accession>A0A0C2J5J6</accession>
<dbReference type="Gene3D" id="2.130.10.10">
    <property type="entry name" value="YVTN repeat-like/Quinoprotein amine dehydrogenase"/>
    <property type="match status" value="2"/>
</dbReference>
<evidence type="ECO:0000256" key="5">
    <source>
        <dbReference type="ARBA" id="ARBA00022737"/>
    </source>
</evidence>
<sequence length="415" mass="46684">MIKIFDTLVKNSNISQAIQVGRVINSRDFTPKKSGRLSFFLKQTVYLILTDKNIKIIATAGDDSTILISTCRFDTKIVNMVTSSWRTFIPIENHTSSISSLKSFTICTKNDFKKLILVAVGGRSSIYIYKIHFNEFCTNEIKLEETFRIKRVKSISSTIKSSNDTDPSNVDLRATAIDIKRQHDHLILIIGFSDGIIRLFALQLSSYQVDYLKEFTPQNGMVTNLKLYQTTNILATYTNGVIALYSLELFQDIDLPKYPQPKNLDYFQLTRNSSKNPYFDILACIDSSIGSLCVIESEQTEIYVGTHSGSVYQINNQTKKYPNFHSGSVNILGTFQRYLVSGSSDRRLEIRDMVTSYTVQAETFTSVNDPCSLSIISHNDDHLIIVAGIGIEVFLCTVESTSPLIQPQAVSKLIS</sequence>
<dbReference type="InterPro" id="IPR015943">
    <property type="entry name" value="WD40/YVTN_repeat-like_dom_sf"/>
</dbReference>
<keyword evidence="3" id="KW-0853">WD repeat</keyword>